<evidence type="ECO:0000313" key="3">
    <source>
        <dbReference type="Proteomes" id="UP000323274"/>
    </source>
</evidence>
<accession>A0A5A5TZA6</accession>
<dbReference type="Proteomes" id="UP000323274">
    <property type="component" value="Unassembled WGS sequence"/>
</dbReference>
<reference evidence="2 3" key="1">
    <citation type="submission" date="2019-04" db="EMBL/GenBank/DDBJ databases">
        <title>A pseudo-fructophilic Leuconostoc citreum strain F192-5 isolated from peel of satsuma mandarin: the first report for isolation and characterization of strain-dependent fructophilic-like characteristics.</title>
        <authorList>
            <person name="Maeno S."/>
            <person name="Tanizawa Y."/>
            <person name="Kajikawa A."/>
            <person name="Kanesaki Y."/>
            <person name="Kubota E."/>
            <person name="Arita M."/>
            <person name="Leon D."/>
            <person name="Endo A."/>
        </authorList>
    </citation>
    <scope>NUCLEOTIDE SEQUENCE [LARGE SCALE GENOMIC DNA]</scope>
    <source>
        <strain evidence="2 3">F192-5</strain>
    </source>
</reference>
<dbReference type="InterPro" id="IPR018689">
    <property type="entry name" value="Imm33_dom"/>
</dbReference>
<evidence type="ECO:0000259" key="1">
    <source>
        <dbReference type="Pfam" id="PF09951"/>
    </source>
</evidence>
<organism evidence="2 3">
    <name type="scientific">Leuconostoc citreum</name>
    <dbReference type="NCBI Taxonomy" id="33964"/>
    <lineage>
        <taxon>Bacteria</taxon>
        <taxon>Bacillati</taxon>
        <taxon>Bacillota</taxon>
        <taxon>Bacilli</taxon>
        <taxon>Lactobacillales</taxon>
        <taxon>Lactobacillaceae</taxon>
        <taxon>Leuconostoc</taxon>
    </lineage>
</organism>
<proteinExistence type="predicted"/>
<protein>
    <recommendedName>
        <fullName evidence="1">Immunity protein Imm33 domain-containing protein</fullName>
    </recommendedName>
</protein>
<gene>
    <name evidence="2" type="ORF">LCIT_00360</name>
</gene>
<dbReference type="EMBL" id="BJJW01000001">
    <property type="protein sequence ID" value="GDZ82794.1"/>
    <property type="molecule type" value="Genomic_DNA"/>
</dbReference>
<feature type="domain" description="Immunity protein Imm33" evidence="1">
    <location>
        <begin position="12"/>
        <end position="95"/>
    </location>
</feature>
<sequence>MQSVFYQPEAVVLVSKHLLNGSGSLRWIYRELAPTQSQDTGWLLFAENDNEQWNQEPNNFMPVVVATALAIEPSLQYILDLPYGTDLVFVNRNQIKGWWEPKSQTPIWLSDGTITPHIVIKQGEVMANDDN</sequence>
<dbReference type="Pfam" id="PF09951">
    <property type="entry name" value="Imm33"/>
    <property type="match status" value="1"/>
</dbReference>
<dbReference type="AlphaFoldDB" id="A0A5A5TZA6"/>
<name>A0A5A5TZA6_LEUCI</name>
<evidence type="ECO:0000313" key="2">
    <source>
        <dbReference type="EMBL" id="GDZ82794.1"/>
    </source>
</evidence>
<comment type="caution">
    <text evidence="2">The sequence shown here is derived from an EMBL/GenBank/DDBJ whole genome shotgun (WGS) entry which is preliminary data.</text>
</comment>
<dbReference type="RefSeq" id="WP_149333433.1">
    <property type="nucleotide sequence ID" value="NZ_BJJW01000001.1"/>
</dbReference>